<name>A0ACA9QJJ3_9GLOM</name>
<dbReference type="Proteomes" id="UP000789920">
    <property type="component" value="Unassembled WGS sequence"/>
</dbReference>
<protein>
    <submittedName>
        <fullName evidence="1">32510_t:CDS:1</fullName>
    </submittedName>
</protein>
<reference evidence="1" key="1">
    <citation type="submission" date="2021-06" db="EMBL/GenBank/DDBJ databases">
        <authorList>
            <person name="Kallberg Y."/>
            <person name="Tangrot J."/>
            <person name="Rosling A."/>
        </authorList>
    </citation>
    <scope>NUCLEOTIDE SEQUENCE</scope>
    <source>
        <strain evidence="1">MA461A</strain>
    </source>
</reference>
<organism evidence="1 2">
    <name type="scientific">Racocetra persica</name>
    <dbReference type="NCBI Taxonomy" id="160502"/>
    <lineage>
        <taxon>Eukaryota</taxon>
        <taxon>Fungi</taxon>
        <taxon>Fungi incertae sedis</taxon>
        <taxon>Mucoromycota</taxon>
        <taxon>Glomeromycotina</taxon>
        <taxon>Glomeromycetes</taxon>
        <taxon>Diversisporales</taxon>
        <taxon>Gigasporaceae</taxon>
        <taxon>Racocetra</taxon>
    </lineage>
</organism>
<comment type="caution">
    <text evidence="1">The sequence shown here is derived from an EMBL/GenBank/DDBJ whole genome shotgun (WGS) entry which is preliminary data.</text>
</comment>
<evidence type="ECO:0000313" key="1">
    <source>
        <dbReference type="EMBL" id="CAG8754068.1"/>
    </source>
</evidence>
<proteinExistence type="predicted"/>
<gene>
    <name evidence="1" type="ORF">RPERSI_LOCUS14490</name>
</gene>
<sequence>MKNIKIEEVCDTVRSQKGGTKLNIKEYLMVKEKNRRDDSGKHNHLPDASHSEVVKAVTEIKKRASESREKP</sequence>
<evidence type="ECO:0000313" key="2">
    <source>
        <dbReference type="Proteomes" id="UP000789920"/>
    </source>
</evidence>
<keyword evidence="2" id="KW-1185">Reference proteome</keyword>
<feature type="non-terminal residue" evidence="1">
    <location>
        <position position="71"/>
    </location>
</feature>
<accession>A0ACA9QJJ3</accession>
<dbReference type="EMBL" id="CAJVQC010033490">
    <property type="protein sequence ID" value="CAG8754068.1"/>
    <property type="molecule type" value="Genomic_DNA"/>
</dbReference>